<evidence type="ECO:0000313" key="2">
    <source>
        <dbReference type="Proteomes" id="UP001302652"/>
    </source>
</evidence>
<dbReference type="EMBL" id="CP136513">
    <property type="protein sequence ID" value="WOD20263.1"/>
    <property type="molecule type" value="Genomic_DNA"/>
</dbReference>
<dbReference type="PANTHER" id="PTHR35564:SF4">
    <property type="entry name" value="CYTOPLASMIC PROTEIN"/>
    <property type="match status" value="1"/>
</dbReference>
<dbReference type="NCBIfam" id="TIGR03347">
    <property type="entry name" value="VI_chp_1"/>
    <property type="match status" value="1"/>
</dbReference>
<gene>
    <name evidence="1" type="primary">tssG</name>
    <name evidence="1" type="ORF">RW095_29145</name>
</gene>
<dbReference type="Proteomes" id="UP001302652">
    <property type="component" value="Chromosome 1"/>
</dbReference>
<dbReference type="Pfam" id="PF06996">
    <property type="entry name" value="T6SS_TssG"/>
    <property type="match status" value="1"/>
</dbReference>
<evidence type="ECO:0000313" key="1">
    <source>
        <dbReference type="EMBL" id="WOD20263.1"/>
    </source>
</evidence>
<organism evidence="1 2">
    <name type="scientific">Paraburkholderia kirstenboschensis</name>
    <dbReference type="NCBI Taxonomy" id="1245436"/>
    <lineage>
        <taxon>Bacteria</taxon>
        <taxon>Pseudomonadati</taxon>
        <taxon>Pseudomonadota</taxon>
        <taxon>Betaproteobacteria</taxon>
        <taxon>Burkholderiales</taxon>
        <taxon>Burkholderiaceae</taxon>
        <taxon>Paraburkholderia</taxon>
    </lineage>
</organism>
<reference evidence="1 2" key="1">
    <citation type="submission" date="2023-10" db="EMBL/GenBank/DDBJ databases">
        <title>Surface-active antibiotics is a multifunctional adaptation for post-fire microbes.</title>
        <authorList>
            <person name="Liu M.D."/>
            <person name="Du Y."/>
            <person name="Koupaei S.K."/>
            <person name="Kim N.R."/>
            <person name="Zhang W."/>
            <person name="Traxler M.F."/>
        </authorList>
    </citation>
    <scope>NUCLEOTIDE SEQUENCE [LARGE SCALE GENOMIC DNA]</scope>
    <source>
        <strain evidence="1 2">F3</strain>
    </source>
</reference>
<protein>
    <submittedName>
        <fullName evidence="1">Type VI secretion system baseplate subunit TssG</fullName>
    </submittedName>
</protein>
<keyword evidence="2" id="KW-1185">Reference proteome</keyword>
<name>A0ABZ0ESW0_9BURK</name>
<dbReference type="RefSeq" id="WP_317022213.1">
    <property type="nucleotide sequence ID" value="NZ_CP136513.1"/>
</dbReference>
<dbReference type="PANTHER" id="PTHR35564">
    <property type="match status" value="1"/>
</dbReference>
<sequence>MDPTLPNVAISAELIETLRSTPWRYGFFALMRRINADPAIDPVGSALLPAAEPFRTGQKPSLIFAPSEIAEARLENGRLHIRLFGLGMLGPNGPLPIHVTEIAREREEQRRDPTLSNFLDIFHHRSLTLLYRAWASAQSVASLDRPDHDRFSFYVAALSGYAQRRDRPRPLPAHARLSLAPHLVREGRTPDGLRDSVAHHFGVPVRISEYADHWIVLPPELHCKAGGQRMSACLGGGALLGEQVPDRRYRFCIVIGPLNIGTYHRFTPRGADLLRLIQWVRAYVGREYEWDLELQIKPQCAPPATLGDSSQLGWSGWLGESPPSEPVIGMRFVPEQYMDQLMRTAIEPETREGGE</sequence>
<proteinExistence type="predicted"/>
<dbReference type="InterPro" id="IPR010732">
    <property type="entry name" value="T6SS_TssG-like"/>
</dbReference>
<accession>A0ABZ0ESW0</accession>